<feature type="region of interest" description="Disordered" evidence="1">
    <location>
        <begin position="548"/>
        <end position="613"/>
    </location>
</feature>
<proteinExistence type="predicted"/>
<feature type="compositionally biased region" description="Basic and acidic residues" evidence="1">
    <location>
        <begin position="564"/>
        <end position="573"/>
    </location>
</feature>
<feature type="region of interest" description="Disordered" evidence="1">
    <location>
        <begin position="395"/>
        <end position="484"/>
    </location>
</feature>
<evidence type="ECO:0008006" key="4">
    <source>
        <dbReference type="Google" id="ProtNLM"/>
    </source>
</evidence>
<dbReference type="Proteomes" id="UP000594263">
    <property type="component" value="Unplaced"/>
</dbReference>
<feature type="compositionally biased region" description="Polar residues" evidence="1">
    <location>
        <begin position="410"/>
        <end position="447"/>
    </location>
</feature>
<reference evidence="2" key="1">
    <citation type="submission" date="2021-01" db="UniProtKB">
        <authorList>
            <consortium name="EnsemblPlants"/>
        </authorList>
    </citation>
    <scope>IDENTIFICATION</scope>
</reference>
<keyword evidence="3" id="KW-1185">Reference proteome</keyword>
<dbReference type="SUPFAM" id="SSF54001">
    <property type="entry name" value="Cysteine proteinases"/>
    <property type="match status" value="1"/>
</dbReference>
<protein>
    <recommendedName>
        <fullName evidence="4">Ubiquitin-like protease family profile domain-containing protein</fullName>
    </recommendedName>
</protein>
<dbReference type="EnsemblPlants" id="Kaladp0055s0053.1.v1.1">
    <property type="protein sequence ID" value="Kaladp0055s0053.1.v1.1"/>
    <property type="gene ID" value="Kaladp0055s0053.v1.1"/>
</dbReference>
<dbReference type="Gene3D" id="3.40.395.10">
    <property type="entry name" value="Adenoviral Proteinase, Chain A"/>
    <property type="match status" value="1"/>
</dbReference>
<feature type="compositionally biased region" description="Basic and acidic residues" evidence="1">
    <location>
        <begin position="93"/>
        <end position="105"/>
    </location>
</feature>
<sequence length="794" mass="91106">MFPPISSPFIKTLILTKPSYRFTVRVCCLLIGLLMWYNSCIAEGCFYERMARRNQGIRRSSRFTNTSLGNFKNTEEAPVNIDDDDEIVVTQPRDTKKSKLTKDVGEGDDFMNTNKHASGRDNKRKSLEKGIKIDDEKAAVKSKKPKFDVWAKGKAVLEETTESSDESDDDIDGTNFCMQSDEDTRSVKVQLDNKKICMFKSRCTPYRLYHALSQINERHKEAIWNLGFGKMLDLNMYEIPSRSGEWLVDAFDPLSYTLRTKDGALKIRAHDVHQISGIPIGGQRILMERRVDYSREIVMSWRMRYGITNSAISVTKIMDKMIQSTRPDKWFLLDFLVLFTTTMVEGIKNGMSNQRILTVVDRPENAIKFDWSRSVVDSMCSAKITHSNTKDIGCFVGPSASLRSGERSSPRAQVNTRMRSNPGTSGKTRVQPKSVSAADPNSSSTSKRIGKTETNTKEDVRNEDDNSEQHIHHADHPTAESQSVEETFLQLSKMVRTMLQMRKEYDIQLVDALNKFLDSRDIRQLHIDFKNSMSGPVETQVYWRDPRVHERTEENEKAVAQQNKQKDKGKEPTVTELTSQANVQKRRGPGITIREPTPMQEDPVTPYGDKLGRGHREKKAAITLRSPFTGRMVNVNEKISRDEDNVCDWIYAIRETGTELYFAWRDVKVMRSEFESFSDGYHIKPVVVDAWSVVLNHRENLRSPQSPLRFYCTTAISSKCLLWRGKSTTQMDNEFNKNIDIDLRRFSHVKLLDIDMMFIPVLIEKHYYLIVFDLKTPCMELLDNNAGSLLQFVA</sequence>
<accession>A0A7N0U5R1</accession>
<feature type="region of interest" description="Disordered" evidence="1">
    <location>
        <begin position="92"/>
        <end position="129"/>
    </location>
</feature>
<feature type="compositionally biased region" description="Basic and acidic residues" evidence="1">
    <location>
        <begin position="118"/>
        <end position="129"/>
    </location>
</feature>
<evidence type="ECO:0000256" key="1">
    <source>
        <dbReference type="SAM" id="MobiDB-lite"/>
    </source>
</evidence>
<evidence type="ECO:0000313" key="2">
    <source>
        <dbReference type="EnsemblPlants" id="Kaladp0055s0053.1.v1.1"/>
    </source>
</evidence>
<feature type="compositionally biased region" description="Basic and acidic residues" evidence="1">
    <location>
        <begin position="450"/>
        <end position="478"/>
    </location>
</feature>
<dbReference type="PANTHER" id="PTHR34835">
    <property type="entry name" value="OS07G0283600 PROTEIN-RELATED"/>
    <property type="match status" value="1"/>
</dbReference>
<feature type="compositionally biased region" description="Basic and acidic residues" evidence="1">
    <location>
        <begin position="548"/>
        <end position="557"/>
    </location>
</feature>
<evidence type="ECO:0000313" key="3">
    <source>
        <dbReference type="Proteomes" id="UP000594263"/>
    </source>
</evidence>
<organism evidence="2 3">
    <name type="scientific">Kalanchoe fedtschenkoi</name>
    <name type="common">Lavender scallops</name>
    <name type="synonym">South American air plant</name>
    <dbReference type="NCBI Taxonomy" id="63787"/>
    <lineage>
        <taxon>Eukaryota</taxon>
        <taxon>Viridiplantae</taxon>
        <taxon>Streptophyta</taxon>
        <taxon>Embryophyta</taxon>
        <taxon>Tracheophyta</taxon>
        <taxon>Spermatophyta</taxon>
        <taxon>Magnoliopsida</taxon>
        <taxon>eudicotyledons</taxon>
        <taxon>Gunneridae</taxon>
        <taxon>Pentapetalae</taxon>
        <taxon>Saxifragales</taxon>
        <taxon>Crassulaceae</taxon>
        <taxon>Kalanchoe</taxon>
    </lineage>
</organism>
<dbReference type="OMA" id="PRVHERT"/>
<dbReference type="AlphaFoldDB" id="A0A7N0U5R1"/>
<dbReference type="InterPro" id="IPR038765">
    <property type="entry name" value="Papain-like_cys_pep_sf"/>
</dbReference>
<dbReference type="Gramene" id="Kaladp0055s0053.1.v1.1">
    <property type="protein sequence ID" value="Kaladp0055s0053.1.v1.1"/>
    <property type="gene ID" value="Kaladp0055s0053.v1.1"/>
</dbReference>
<name>A0A7N0U5R1_KALFE</name>